<evidence type="ECO:0000256" key="5">
    <source>
        <dbReference type="ARBA" id="ARBA00022989"/>
    </source>
</evidence>
<organism evidence="8 9">
    <name type="scientific">Pseudescherichia vulneris NBRC 102420</name>
    <dbReference type="NCBI Taxonomy" id="1115515"/>
    <lineage>
        <taxon>Bacteria</taxon>
        <taxon>Pseudomonadati</taxon>
        <taxon>Pseudomonadota</taxon>
        <taxon>Gammaproteobacteria</taxon>
        <taxon>Enterobacterales</taxon>
        <taxon>Enterobacteriaceae</taxon>
        <taxon>Pseudescherichia</taxon>
    </lineage>
</organism>
<gene>
    <name evidence="8" type="primary">cydB</name>
    <name evidence="8" type="ORF">EV102420_20_00020</name>
</gene>
<feature type="transmembrane region" description="Helical" evidence="7">
    <location>
        <begin position="12"/>
        <end position="29"/>
    </location>
</feature>
<dbReference type="GO" id="GO:0019646">
    <property type="term" value="P:aerobic electron transport chain"/>
    <property type="evidence" value="ECO:0007669"/>
    <property type="project" value="TreeGrafter"/>
</dbReference>
<dbReference type="GO" id="GO:0009055">
    <property type="term" value="F:electron transfer activity"/>
    <property type="evidence" value="ECO:0007669"/>
    <property type="project" value="TreeGrafter"/>
</dbReference>
<evidence type="ECO:0000313" key="8">
    <source>
        <dbReference type="EMBL" id="GAL59492.1"/>
    </source>
</evidence>
<feature type="transmembrane region" description="Helical" evidence="7">
    <location>
        <begin position="160"/>
        <end position="184"/>
    </location>
</feature>
<dbReference type="Proteomes" id="UP000029462">
    <property type="component" value="Unassembled WGS sequence"/>
</dbReference>
<protein>
    <submittedName>
        <fullName evidence="8">Cytochrome d ubiquinol oxidase subunit II</fullName>
    </submittedName>
</protein>
<keyword evidence="6 7" id="KW-0472">Membrane</keyword>
<dbReference type="OrthoDB" id="6566345at2"/>
<keyword evidence="4 7" id="KW-0812">Transmembrane</keyword>
<evidence type="ECO:0000256" key="7">
    <source>
        <dbReference type="SAM" id="Phobius"/>
    </source>
</evidence>
<keyword evidence="5 7" id="KW-1133">Transmembrane helix</keyword>
<dbReference type="GO" id="GO:0016682">
    <property type="term" value="F:oxidoreductase activity, acting on diphenols and related substances as donors, oxygen as acceptor"/>
    <property type="evidence" value="ECO:0007669"/>
    <property type="project" value="TreeGrafter"/>
</dbReference>
<name>A0A090VWE8_PSEVU</name>
<feature type="transmembrane region" description="Helical" evidence="7">
    <location>
        <begin position="118"/>
        <end position="140"/>
    </location>
</feature>
<dbReference type="PANTHER" id="PTHR43141">
    <property type="entry name" value="CYTOCHROME BD2 SUBUNIT II"/>
    <property type="match status" value="1"/>
</dbReference>
<dbReference type="PANTHER" id="PTHR43141:SF4">
    <property type="entry name" value="CYTOCHROME BD2 SUBUNIT II"/>
    <property type="match status" value="1"/>
</dbReference>
<evidence type="ECO:0000256" key="2">
    <source>
        <dbReference type="ARBA" id="ARBA00007543"/>
    </source>
</evidence>
<keyword evidence="9" id="KW-1185">Reference proteome</keyword>
<dbReference type="AlphaFoldDB" id="A0A090VWE8"/>
<evidence type="ECO:0000256" key="1">
    <source>
        <dbReference type="ARBA" id="ARBA00004651"/>
    </source>
</evidence>
<comment type="caution">
    <text evidence="8">The sequence shown here is derived from an EMBL/GenBank/DDBJ whole genome shotgun (WGS) entry which is preliminary data.</text>
</comment>
<dbReference type="GO" id="GO:0005886">
    <property type="term" value="C:plasma membrane"/>
    <property type="evidence" value="ECO:0007669"/>
    <property type="project" value="UniProtKB-SubCell"/>
</dbReference>
<evidence type="ECO:0000313" key="9">
    <source>
        <dbReference type="Proteomes" id="UP000029462"/>
    </source>
</evidence>
<dbReference type="GO" id="GO:0070069">
    <property type="term" value="C:cytochrome complex"/>
    <property type="evidence" value="ECO:0007669"/>
    <property type="project" value="TreeGrafter"/>
</dbReference>
<dbReference type="InterPro" id="IPR003317">
    <property type="entry name" value="Cyt-d_oxidase_su2"/>
</dbReference>
<feature type="transmembrane region" description="Helical" evidence="7">
    <location>
        <begin position="227"/>
        <end position="248"/>
    </location>
</feature>
<proteinExistence type="inferred from homology"/>
<keyword evidence="3" id="KW-1003">Cell membrane</keyword>
<dbReference type="eggNOG" id="COG1294">
    <property type="taxonomic scope" value="Bacteria"/>
</dbReference>
<feature type="transmembrane region" description="Helical" evidence="7">
    <location>
        <begin position="65"/>
        <end position="98"/>
    </location>
</feature>
<comment type="subcellular location">
    <subcellularLocation>
        <location evidence="1">Cell membrane</location>
        <topology evidence="1">Multi-pass membrane protein</topology>
    </subcellularLocation>
</comment>
<dbReference type="Pfam" id="PF02322">
    <property type="entry name" value="Cyt_bd_oxida_II"/>
    <property type="match status" value="1"/>
</dbReference>
<evidence type="ECO:0000256" key="6">
    <source>
        <dbReference type="ARBA" id="ARBA00023136"/>
    </source>
</evidence>
<feature type="transmembrane region" description="Helical" evidence="7">
    <location>
        <begin position="196"/>
        <end position="215"/>
    </location>
</feature>
<reference evidence="8 9" key="1">
    <citation type="submission" date="2014-09" db="EMBL/GenBank/DDBJ databases">
        <title>Whole genome shotgun sequence of Escherichia vulneris NBRC 102420.</title>
        <authorList>
            <person name="Yoshida Y."/>
            <person name="Hosoyama A."/>
            <person name="Tsuchikane K."/>
            <person name="Ohji S."/>
            <person name="Ichikawa N."/>
            <person name="Kimura A."/>
            <person name="Yamazoe A."/>
            <person name="Ezaki T."/>
            <person name="Fujita N."/>
        </authorList>
    </citation>
    <scope>NUCLEOTIDE SEQUENCE [LARGE SCALE GENOMIC DNA]</scope>
    <source>
        <strain evidence="8 9">NBRC 102420</strain>
    </source>
</reference>
<dbReference type="EMBL" id="BBMZ01000020">
    <property type="protein sequence ID" value="GAL59492.1"/>
    <property type="molecule type" value="Genomic_DNA"/>
</dbReference>
<accession>A0A090VWE8</accession>
<dbReference type="RefSeq" id="WP_042393422.1">
    <property type="nucleotide sequence ID" value="NZ_BBMZ01000020.1"/>
</dbReference>
<evidence type="ECO:0000256" key="4">
    <source>
        <dbReference type="ARBA" id="ARBA00022692"/>
    </source>
</evidence>
<dbReference type="STRING" id="1115515.EV102420_20_00020"/>
<evidence type="ECO:0000256" key="3">
    <source>
        <dbReference type="ARBA" id="ARBA00022475"/>
    </source>
</evidence>
<feature type="transmembrane region" description="Helical" evidence="7">
    <location>
        <begin position="255"/>
        <end position="281"/>
    </location>
</feature>
<comment type="similarity">
    <text evidence="2">Belongs to the cytochrome ubiquinol oxidase subunit 2 family.</text>
</comment>
<feature type="transmembrane region" description="Helical" evidence="7">
    <location>
        <begin position="301"/>
        <end position="322"/>
    </location>
</feature>
<sequence>MLEAILSMPPLTLLSAIALAFGVLVYVVLDGTDLGIGLLAPFQPPQARQQMNISLLPVWDGNETWLVLTAGAMLALFPVAFSILYSALYLPVYIMLLALIVRGMAIEFRHQHPALFDALFIGGSWMVSLSQGATMGAWIEGIAHNGEQFTGGPLGWLSPFSLYCAVSLTVGYALLGACWLVWRCEGDLAVWGRRQALRLALITAALLAGLVIWTMQLHENYRLHLLAWRYSGPLALIALLALAGLIVTLRRKSQFLPLAMALTLFCAAFGGMLLAVFPFILPPGLLLTQAAAPPATQKLMLIAFGTFVPITLLYNSWGFWIFRGKIHAASASLSTGKQVDDRR</sequence>